<dbReference type="EMBL" id="CAOQHR010000001">
    <property type="protein sequence ID" value="CAI6239113.1"/>
    <property type="molecule type" value="Genomic_DNA"/>
</dbReference>
<protein>
    <submittedName>
        <fullName evidence="2">Uncharacterized protein</fullName>
    </submittedName>
</protein>
<reference evidence="2" key="1">
    <citation type="submission" date="2023-01" db="EMBL/GenBank/DDBJ databases">
        <authorList>
            <person name="Van Ghelder C."/>
            <person name="Rancurel C."/>
        </authorList>
    </citation>
    <scope>NUCLEOTIDE SEQUENCE</scope>
    <source>
        <strain evidence="2">CNCM I-4278</strain>
    </source>
</reference>
<evidence type="ECO:0000256" key="1">
    <source>
        <dbReference type="SAM" id="MobiDB-lite"/>
    </source>
</evidence>
<dbReference type="AlphaFoldDB" id="A0A9W4U1I5"/>
<organism evidence="2 3">
    <name type="scientific">Periconia digitata</name>
    <dbReference type="NCBI Taxonomy" id="1303443"/>
    <lineage>
        <taxon>Eukaryota</taxon>
        <taxon>Fungi</taxon>
        <taxon>Dikarya</taxon>
        <taxon>Ascomycota</taxon>
        <taxon>Pezizomycotina</taxon>
        <taxon>Dothideomycetes</taxon>
        <taxon>Pleosporomycetidae</taxon>
        <taxon>Pleosporales</taxon>
        <taxon>Massarineae</taxon>
        <taxon>Periconiaceae</taxon>
        <taxon>Periconia</taxon>
    </lineage>
</organism>
<keyword evidence="3" id="KW-1185">Reference proteome</keyword>
<evidence type="ECO:0000313" key="2">
    <source>
        <dbReference type="EMBL" id="CAI6239113.1"/>
    </source>
</evidence>
<evidence type="ECO:0000313" key="3">
    <source>
        <dbReference type="Proteomes" id="UP001152607"/>
    </source>
</evidence>
<dbReference type="Proteomes" id="UP001152607">
    <property type="component" value="Unassembled WGS sequence"/>
</dbReference>
<accession>A0A9W4U1I5</accession>
<gene>
    <name evidence="2" type="ORF">PDIGIT_LOCUS515</name>
</gene>
<sequence length="106" mass="11159">MGRSQAANEDGARLVQSSHTSMTCSAAEQCSDGGSELSVVCPTAMDLQSCRGWLGCWIGGRRGGNVLKCGKRLVAGGGDWVEKVCSHGHWSLPMNGSRDMGVWDTA</sequence>
<comment type="caution">
    <text evidence="2">The sequence shown here is derived from an EMBL/GenBank/DDBJ whole genome shotgun (WGS) entry which is preliminary data.</text>
</comment>
<feature type="region of interest" description="Disordered" evidence="1">
    <location>
        <begin position="1"/>
        <end position="21"/>
    </location>
</feature>
<name>A0A9W4U1I5_9PLEO</name>
<proteinExistence type="predicted"/>